<dbReference type="InterPro" id="IPR036188">
    <property type="entry name" value="FAD/NAD-bd_sf"/>
</dbReference>
<dbReference type="GO" id="GO:0016491">
    <property type="term" value="F:oxidoreductase activity"/>
    <property type="evidence" value="ECO:0007669"/>
    <property type="project" value="InterPro"/>
</dbReference>
<feature type="domain" description="Amine oxidase" evidence="4">
    <location>
        <begin position="21"/>
        <end position="295"/>
    </location>
</feature>
<name>E2SBE5_9ACTN</name>
<dbReference type="eggNOG" id="COG1233">
    <property type="taxonomic scope" value="Bacteria"/>
</dbReference>
<dbReference type="InterPro" id="IPR002937">
    <property type="entry name" value="Amino_oxidase"/>
</dbReference>
<evidence type="ECO:0000256" key="1">
    <source>
        <dbReference type="ARBA" id="ARBA00037217"/>
    </source>
</evidence>
<dbReference type="Proteomes" id="UP000003111">
    <property type="component" value="Unassembled WGS sequence"/>
</dbReference>
<dbReference type="HOGENOM" id="CLU_019327_0_1_11"/>
<reference evidence="5" key="1">
    <citation type="submission" date="2010-08" db="EMBL/GenBank/DDBJ databases">
        <authorList>
            <person name="Muzny D."/>
            <person name="Qin X."/>
            <person name="Buhay C."/>
            <person name="Dugan-Rocha S."/>
            <person name="Ding Y."/>
            <person name="Chen G."/>
            <person name="Hawes A."/>
            <person name="Holder M."/>
            <person name="Jhangiani S."/>
            <person name="Johnson A."/>
            <person name="Khan Z."/>
            <person name="Li Z."/>
            <person name="Liu W."/>
            <person name="Liu X."/>
            <person name="Perez L."/>
            <person name="Shen H."/>
            <person name="Wang Q."/>
            <person name="Watt J."/>
            <person name="Xi L."/>
            <person name="Xin Y."/>
            <person name="Zhou J."/>
            <person name="Deng J."/>
            <person name="Jiang H."/>
            <person name="Liu Y."/>
            <person name="Qu J."/>
            <person name="Song X.-Z."/>
            <person name="Zhang L."/>
            <person name="Villasana D."/>
            <person name="Johnson A."/>
            <person name="Liu J."/>
            <person name="Liyanage D."/>
            <person name="Lorensuhewa L."/>
            <person name="Robinson T."/>
            <person name="Song A."/>
            <person name="Song B.-B."/>
            <person name="Dinh H."/>
            <person name="Thornton R."/>
            <person name="Coyle M."/>
            <person name="Francisco L."/>
            <person name="Jackson L."/>
            <person name="Javaid M."/>
            <person name="Korchina V."/>
            <person name="Kovar C."/>
            <person name="Mata R."/>
            <person name="Mathew T."/>
            <person name="Ngo R."/>
            <person name="Nguyen L."/>
            <person name="Nguyen N."/>
            <person name="Okwuonu G."/>
            <person name="Ongeri F."/>
            <person name="Pham C."/>
            <person name="Simmons D."/>
            <person name="Wilczek-Boney K."/>
            <person name="Hale W."/>
            <person name="Jakkamsetti A."/>
            <person name="Pham P."/>
            <person name="Ruth R."/>
            <person name="San Lucas F."/>
            <person name="Warren J."/>
            <person name="Zhang J."/>
            <person name="Zhao Z."/>
            <person name="Zhou C."/>
            <person name="Zhu D."/>
            <person name="Lee S."/>
            <person name="Bess C."/>
            <person name="Blankenburg K."/>
            <person name="Forbes L."/>
            <person name="Fu Q."/>
            <person name="Gubbala S."/>
            <person name="Hirani K."/>
            <person name="Jayaseelan J.C."/>
            <person name="Lara F."/>
            <person name="Munidasa M."/>
            <person name="Palculict T."/>
            <person name="Patil S."/>
            <person name="Pu L.-L."/>
            <person name="Saada N."/>
            <person name="Tang L."/>
            <person name="Weissenberger G."/>
            <person name="Zhu Y."/>
            <person name="Hemphill L."/>
            <person name="Shang Y."/>
            <person name="Youmans B."/>
            <person name="Ayvaz T."/>
            <person name="Ross M."/>
            <person name="Santibanez J."/>
            <person name="Aqrawi P."/>
            <person name="Gross S."/>
            <person name="Joshi V."/>
            <person name="Fowler G."/>
            <person name="Nazareth L."/>
            <person name="Reid J."/>
            <person name="Worley K."/>
            <person name="Petrosino J."/>
            <person name="Highlander S."/>
            <person name="Gibbs R."/>
        </authorList>
    </citation>
    <scope>NUCLEOTIDE SEQUENCE [LARGE SCALE GENOMIC DNA]</scope>
    <source>
        <strain evidence="5">DSM 15272</strain>
    </source>
</reference>
<evidence type="ECO:0000313" key="5">
    <source>
        <dbReference type="EMBL" id="EFQ83691.1"/>
    </source>
</evidence>
<sequence length="503" mass="52962">MTSVSPVPRSVVVVGGGHNALVAATYLARAGLEVVVLEQLDHVGGAAVSARAFPEHDAHLSRFSYLVSLMPPALIDDLGLRLELRDRAVASYTPHPGGGLLVETDEGPATARSFRDLTGDDTEHAAWRQFYREVQTLADAVAPTLLSPLPHVADVRDRVEMPIWTDLVEEPLGTALRRRFRDDLVRGIVGTDALIGTFASLDDAGLTQNRCFLYHVAGGPWRVPVGGMGVVTGELERVAREAGATIVTGVRVDQVEAGDDGVTASGDGRSWSADLLLSGVAPHTLAALLGDPLPPKPSGSQLKVNLLLSRLPRLASGDDPEVAFAGTFHVDESFSALEAAHAEALAGRLPASGELYCHTLTDRSILGPRLDADGAHTLTYFGLHTPTENLPDAASTQEAVDRFMSAFQAHLAEPLAPLVLGLEAKSPADIEAAIGMPGGHIFHGDLSWPWLEEGERPASPAERWGVATSRPRVLVCGSGARRGGAVSGIAGHNAAHAVLDFVG</sequence>
<dbReference type="OrthoDB" id="9774675at2"/>
<dbReference type="AlphaFoldDB" id="E2SBE5"/>
<comment type="caution">
    <text evidence="5">The sequence shown here is derived from an EMBL/GenBank/DDBJ whole genome shotgun (WGS) entry which is preliminary data.</text>
</comment>
<dbReference type="EMBL" id="ACLF03000004">
    <property type="protein sequence ID" value="EFQ83691.1"/>
    <property type="molecule type" value="Genomic_DNA"/>
</dbReference>
<keyword evidence="6" id="KW-1185">Reference proteome</keyword>
<organism evidence="5 6">
    <name type="scientific">Aeromicrobium marinum DSM 15272</name>
    <dbReference type="NCBI Taxonomy" id="585531"/>
    <lineage>
        <taxon>Bacteria</taxon>
        <taxon>Bacillati</taxon>
        <taxon>Actinomycetota</taxon>
        <taxon>Actinomycetes</taxon>
        <taxon>Propionibacteriales</taxon>
        <taxon>Nocardioidaceae</taxon>
        <taxon>Aeromicrobium</taxon>
    </lineage>
</organism>
<dbReference type="RefSeq" id="WP_007078375.1">
    <property type="nucleotide sequence ID" value="NZ_CM001024.1"/>
</dbReference>
<evidence type="ECO:0000256" key="2">
    <source>
        <dbReference type="ARBA" id="ARBA00038825"/>
    </source>
</evidence>
<protein>
    <recommendedName>
        <fullName evidence="3">Pyridine nucleotide-disulfide oxidoreductase domain-containing protein 2</fullName>
    </recommendedName>
</protein>
<dbReference type="SUPFAM" id="SSF51905">
    <property type="entry name" value="FAD/NAD(P)-binding domain"/>
    <property type="match status" value="1"/>
</dbReference>
<gene>
    <name evidence="5" type="ORF">HMPREF0063_11354</name>
</gene>
<dbReference type="Gene3D" id="3.50.50.60">
    <property type="entry name" value="FAD/NAD(P)-binding domain"/>
    <property type="match status" value="2"/>
</dbReference>
<dbReference type="STRING" id="585531.HMPREF0063_11354"/>
<comment type="function">
    <text evidence="1">Probable oxidoreductase that may play a role as regulator of mitochondrial function.</text>
</comment>
<dbReference type="PANTHER" id="PTHR10668:SF103">
    <property type="entry name" value="PYRIDINE NUCLEOTIDE-DISULFIDE OXIDOREDUCTASE DOMAIN-CONTAINING PROTEIN 2"/>
    <property type="match status" value="1"/>
</dbReference>
<comment type="subunit">
    <text evidence="2">Interacts with COX5B; this interaction may contribute to localize PYROXD2 to the inner face of the inner mitochondrial membrane.</text>
</comment>
<dbReference type="Pfam" id="PF01593">
    <property type="entry name" value="Amino_oxidase"/>
    <property type="match status" value="1"/>
</dbReference>
<accession>E2SBE5</accession>
<evidence type="ECO:0000256" key="3">
    <source>
        <dbReference type="ARBA" id="ARBA00040298"/>
    </source>
</evidence>
<evidence type="ECO:0000259" key="4">
    <source>
        <dbReference type="Pfam" id="PF01593"/>
    </source>
</evidence>
<dbReference type="GO" id="GO:0005829">
    <property type="term" value="C:cytosol"/>
    <property type="evidence" value="ECO:0007669"/>
    <property type="project" value="TreeGrafter"/>
</dbReference>
<evidence type="ECO:0000313" key="6">
    <source>
        <dbReference type="Proteomes" id="UP000003111"/>
    </source>
</evidence>
<proteinExistence type="predicted"/>
<dbReference type="PANTHER" id="PTHR10668">
    <property type="entry name" value="PHYTOENE DEHYDROGENASE"/>
    <property type="match status" value="1"/>
</dbReference>